<reference evidence="1" key="1">
    <citation type="submission" date="2016-03" db="EMBL/GenBank/DDBJ databases">
        <title>Co-evolution between Pasteurellaceae and their hosts.</title>
        <authorList>
            <person name="Hansen M.J."/>
            <person name="Bojesen A.M."/>
            <person name="Planet P."/>
        </authorList>
    </citation>
    <scope>NUCLEOTIDE SEQUENCE</scope>
    <source>
        <strain evidence="1">146/S8/89</strain>
    </source>
</reference>
<gene>
    <name evidence="1" type="ORF">A6A20_09815</name>
</gene>
<keyword evidence="2" id="KW-1185">Reference proteome</keyword>
<evidence type="ECO:0000313" key="2">
    <source>
        <dbReference type="Proteomes" id="UP001155500"/>
    </source>
</evidence>
<accession>A0A9X4PD01</accession>
<evidence type="ECO:0008006" key="3">
    <source>
        <dbReference type="Google" id="ProtNLM"/>
    </source>
</evidence>
<comment type="caution">
    <text evidence="1">The sequence shown here is derived from an EMBL/GenBank/DDBJ whole genome shotgun (WGS) entry which is preliminary data.</text>
</comment>
<dbReference type="InterPro" id="IPR020511">
    <property type="entry name" value="Uncharacterised_HI0941"/>
</dbReference>
<sequence length="106" mass="12292">MILPPMNRGISLISFLVSLSLFSGLLLTLTTWTAQQRRSAVQIYQDFQGIQIAENQWQRLWLGLDCEAEQWQNNLHFRIHCQGQQITVSYPLGETKLVRPSFQSTR</sequence>
<proteinExistence type="predicted"/>
<organism evidence="1 2">
    <name type="scientific">Volucribacter amazonae</name>
    <dbReference type="NCBI Taxonomy" id="256731"/>
    <lineage>
        <taxon>Bacteria</taxon>
        <taxon>Pseudomonadati</taxon>
        <taxon>Pseudomonadota</taxon>
        <taxon>Gammaproteobacteria</taxon>
        <taxon>Pasteurellales</taxon>
        <taxon>Pasteurellaceae</taxon>
        <taxon>Volucribacter</taxon>
    </lineage>
</organism>
<evidence type="ECO:0000313" key="1">
    <source>
        <dbReference type="EMBL" id="MDG6895907.1"/>
    </source>
</evidence>
<dbReference type="AlphaFoldDB" id="A0A9X4PD01"/>
<dbReference type="EMBL" id="LWID01000001">
    <property type="protein sequence ID" value="MDG6895907.1"/>
    <property type="molecule type" value="Genomic_DNA"/>
</dbReference>
<protein>
    <recommendedName>
        <fullName evidence="3">Prepilin peptidase dependent protein C</fullName>
    </recommendedName>
</protein>
<dbReference type="Proteomes" id="UP001155500">
    <property type="component" value="Unassembled WGS sequence"/>
</dbReference>
<dbReference type="Pfam" id="PF17344">
    <property type="entry name" value="DUF5374"/>
    <property type="match status" value="1"/>
</dbReference>
<name>A0A9X4PD01_9PAST</name>